<sequence>LAVLLVLLALCLQEVEGLRGALFRTGRSGGGSATAYPYQYSRSDPLYSAYFNRLARRFHEQSMF</sequence>
<evidence type="ECO:0000313" key="2">
    <source>
        <dbReference type="EMBL" id="GMT31751.1"/>
    </source>
</evidence>
<feature type="signal peptide" evidence="1">
    <location>
        <begin position="1"/>
        <end position="17"/>
    </location>
</feature>
<gene>
    <name evidence="2" type="ORF">PFISCL1PPCAC_23048</name>
</gene>
<comment type="caution">
    <text evidence="2">The sequence shown here is derived from an EMBL/GenBank/DDBJ whole genome shotgun (WGS) entry which is preliminary data.</text>
</comment>
<organism evidence="2 3">
    <name type="scientific">Pristionchus fissidentatus</name>
    <dbReference type="NCBI Taxonomy" id="1538716"/>
    <lineage>
        <taxon>Eukaryota</taxon>
        <taxon>Metazoa</taxon>
        <taxon>Ecdysozoa</taxon>
        <taxon>Nematoda</taxon>
        <taxon>Chromadorea</taxon>
        <taxon>Rhabditida</taxon>
        <taxon>Rhabditina</taxon>
        <taxon>Diplogasteromorpha</taxon>
        <taxon>Diplogasteroidea</taxon>
        <taxon>Neodiplogasteridae</taxon>
        <taxon>Pristionchus</taxon>
    </lineage>
</organism>
<feature type="chain" id="PRO_5043596400" evidence="1">
    <location>
        <begin position="18"/>
        <end position="64"/>
    </location>
</feature>
<evidence type="ECO:0000256" key="1">
    <source>
        <dbReference type="SAM" id="SignalP"/>
    </source>
</evidence>
<keyword evidence="1" id="KW-0732">Signal</keyword>
<reference evidence="2" key="1">
    <citation type="submission" date="2023-10" db="EMBL/GenBank/DDBJ databases">
        <title>Genome assembly of Pristionchus species.</title>
        <authorList>
            <person name="Yoshida K."/>
            <person name="Sommer R.J."/>
        </authorList>
    </citation>
    <scope>NUCLEOTIDE SEQUENCE</scope>
    <source>
        <strain evidence="2">RS5133</strain>
    </source>
</reference>
<protein>
    <submittedName>
        <fullName evidence="2">Uncharacterized protein</fullName>
    </submittedName>
</protein>
<accession>A0AAV5WIG8</accession>
<dbReference type="Proteomes" id="UP001432322">
    <property type="component" value="Unassembled WGS sequence"/>
</dbReference>
<keyword evidence="3" id="KW-1185">Reference proteome</keyword>
<dbReference type="EMBL" id="BTSY01000006">
    <property type="protein sequence ID" value="GMT31751.1"/>
    <property type="molecule type" value="Genomic_DNA"/>
</dbReference>
<name>A0AAV5WIG8_9BILA</name>
<proteinExistence type="predicted"/>
<feature type="non-terminal residue" evidence="2">
    <location>
        <position position="1"/>
    </location>
</feature>
<dbReference type="AlphaFoldDB" id="A0AAV5WIG8"/>
<evidence type="ECO:0000313" key="3">
    <source>
        <dbReference type="Proteomes" id="UP001432322"/>
    </source>
</evidence>